<feature type="transmembrane region" description="Helical" evidence="6">
    <location>
        <begin position="176"/>
        <end position="198"/>
    </location>
</feature>
<evidence type="ECO:0000256" key="3">
    <source>
        <dbReference type="ARBA" id="ARBA00022989"/>
    </source>
</evidence>
<dbReference type="Gene3D" id="1.20.144.10">
    <property type="entry name" value="Phosphatidic acid phosphatase type 2/haloperoxidase"/>
    <property type="match status" value="1"/>
</dbReference>
<accession>A0ABR1F6R4</accession>
<dbReference type="EMBL" id="JBBJBU010000005">
    <property type="protein sequence ID" value="KAK7205539.1"/>
    <property type="molecule type" value="Genomic_DNA"/>
</dbReference>
<dbReference type="RefSeq" id="XP_064768572.1">
    <property type="nucleotide sequence ID" value="XM_064912588.1"/>
</dbReference>
<dbReference type="SUPFAM" id="SSF48317">
    <property type="entry name" value="Acid phosphatase/Vanadium-dependent haloperoxidase"/>
    <property type="match status" value="1"/>
</dbReference>
<dbReference type="CDD" id="cd03386">
    <property type="entry name" value="PAP2_Aur1_like"/>
    <property type="match status" value="1"/>
</dbReference>
<comment type="subcellular location">
    <subcellularLocation>
        <location evidence="1">Membrane</location>
        <topology evidence="1">Multi-pass membrane protein</topology>
    </subcellularLocation>
</comment>
<dbReference type="Pfam" id="PF14378">
    <property type="entry name" value="PAP2_3"/>
    <property type="match status" value="1"/>
</dbReference>
<dbReference type="InterPro" id="IPR026841">
    <property type="entry name" value="Aur1/Ipt1"/>
</dbReference>
<keyword evidence="9" id="KW-1185">Reference proteome</keyword>
<feature type="transmembrane region" description="Helical" evidence="6">
    <location>
        <begin position="318"/>
        <end position="339"/>
    </location>
</feature>
<evidence type="ECO:0000256" key="4">
    <source>
        <dbReference type="ARBA" id="ARBA00023136"/>
    </source>
</evidence>
<dbReference type="InterPro" id="IPR036938">
    <property type="entry name" value="PAP2/HPO_sf"/>
</dbReference>
<evidence type="ECO:0000313" key="8">
    <source>
        <dbReference type="EMBL" id="KAK7205539.1"/>
    </source>
</evidence>
<gene>
    <name evidence="8" type="ORF">BZA70DRAFT_278353</name>
</gene>
<proteinExistence type="predicted"/>
<dbReference type="PANTHER" id="PTHR31310">
    <property type="match status" value="1"/>
</dbReference>
<comment type="caution">
    <text evidence="8">The sequence shown here is derived from an EMBL/GenBank/DDBJ whole genome shotgun (WGS) entry which is preliminary data.</text>
</comment>
<keyword evidence="4 6" id="KW-0472">Membrane</keyword>
<evidence type="ECO:0000256" key="5">
    <source>
        <dbReference type="SAM" id="MobiDB-lite"/>
    </source>
</evidence>
<feature type="domain" description="Phosphatidic acid phosphatase type 2/haloperoxidase" evidence="7">
    <location>
        <begin position="203"/>
        <end position="340"/>
    </location>
</feature>
<dbReference type="Proteomes" id="UP001498771">
    <property type="component" value="Unassembled WGS sequence"/>
</dbReference>
<dbReference type="SMART" id="SM00014">
    <property type="entry name" value="acidPPc"/>
    <property type="match status" value="1"/>
</dbReference>
<name>A0ABR1F6R4_9ASCO</name>
<feature type="compositionally biased region" description="Acidic residues" evidence="5">
    <location>
        <begin position="488"/>
        <end position="497"/>
    </location>
</feature>
<feature type="compositionally biased region" description="Basic and acidic residues" evidence="5">
    <location>
        <begin position="477"/>
        <end position="487"/>
    </location>
</feature>
<dbReference type="InterPro" id="IPR052185">
    <property type="entry name" value="IPC_Synthase-Related"/>
</dbReference>
<feature type="transmembrane region" description="Helical" evidence="6">
    <location>
        <begin position="210"/>
        <end position="231"/>
    </location>
</feature>
<evidence type="ECO:0000313" key="9">
    <source>
        <dbReference type="Proteomes" id="UP001498771"/>
    </source>
</evidence>
<feature type="transmembrane region" description="Helical" evidence="6">
    <location>
        <begin position="289"/>
        <end position="312"/>
    </location>
</feature>
<keyword evidence="3 6" id="KW-1133">Transmembrane helix</keyword>
<reference evidence="8 9" key="1">
    <citation type="submission" date="2024-03" db="EMBL/GenBank/DDBJ databases">
        <title>Genome-scale model development and genomic sequencing of the oleaginous clade Lipomyces.</title>
        <authorList>
            <consortium name="Lawrence Berkeley National Laboratory"/>
            <person name="Czajka J.J."/>
            <person name="Han Y."/>
            <person name="Kim J."/>
            <person name="Mondo S.J."/>
            <person name="Hofstad B.A."/>
            <person name="Robles A."/>
            <person name="Haridas S."/>
            <person name="Riley R."/>
            <person name="LaButti K."/>
            <person name="Pangilinan J."/>
            <person name="Andreopoulos W."/>
            <person name="Lipzen A."/>
            <person name="Yan J."/>
            <person name="Wang M."/>
            <person name="Ng V."/>
            <person name="Grigoriev I.V."/>
            <person name="Spatafora J.W."/>
            <person name="Magnuson J.K."/>
            <person name="Baker S.E."/>
            <person name="Pomraning K.R."/>
        </authorList>
    </citation>
    <scope>NUCLEOTIDE SEQUENCE [LARGE SCALE GENOMIC DNA]</scope>
    <source>
        <strain evidence="8 9">Phaff 52-87</strain>
    </source>
</reference>
<feature type="transmembrane region" description="Helical" evidence="6">
    <location>
        <begin position="115"/>
        <end position="136"/>
    </location>
</feature>
<feature type="transmembrane region" description="Helical" evidence="6">
    <location>
        <begin position="92"/>
        <end position="108"/>
    </location>
</feature>
<feature type="compositionally biased region" description="Polar residues" evidence="5">
    <location>
        <begin position="440"/>
        <end position="450"/>
    </location>
</feature>
<feature type="region of interest" description="Disordered" evidence="5">
    <location>
        <begin position="440"/>
        <end position="533"/>
    </location>
</feature>
<feature type="transmembrane region" description="Helical" evidence="6">
    <location>
        <begin position="257"/>
        <end position="277"/>
    </location>
</feature>
<protein>
    <recommendedName>
        <fullName evidence="7">Phosphatidic acid phosphatase type 2/haloperoxidase domain-containing protein</fullName>
    </recommendedName>
</protein>
<dbReference type="GeneID" id="90038100"/>
<organism evidence="8 9">
    <name type="scientific">Myxozyma melibiosi</name>
    <dbReference type="NCBI Taxonomy" id="54550"/>
    <lineage>
        <taxon>Eukaryota</taxon>
        <taxon>Fungi</taxon>
        <taxon>Dikarya</taxon>
        <taxon>Ascomycota</taxon>
        <taxon>Saccharomycotina</taxon>
        <taxon>Lipomycetes</taxon>
        <taxon>Lipomycetales</taxon>
        <taxon>Lipomycetaceae</taxon>
        <taxon>Myxozyma</taxon>
    </lineage>
</organism>
<sequence length="533" mass="59281">MWARLKYKLLPSPAPPLPTTNDPASSSFSNLANHASAASLVKPPIYRIETSFNILQTVGALRAHNWVATDIQYAFLFFIGLFSLLVAEDPPIAVKVVVSVLLFIGLLIPITSQFLLPALPVFAWLLLFTSATYIPAEWRPPITVSVLPTLESIFYGENVSEILSSRTSSLLDVLAWLPYGVMHYGGPVVCAMLVFIFGSPGTLPCFARSFGYMNLTGVLIQLMFPSAPPWYEVLHGFAPADYSMPGSPGGLARIDELFGLDIYSSAFGASPLVFGAFPSLHSGFSVLECMFLSHVFPRLSFMFIFYVLWIWWSTMYLTHHYFIDLIGGAILALTVFLIAKWNFLPSSQTGKSSRWQYEYIELTDINTAAVRNVMQKRRDSNIRDTIDNGYTYDDYDEFDDNPPLSKVDENEDDIDDDPLTPLASGGLTTLAGAHRYSATDGFNNPNASESQHFDESDLGFGDEDAGDYFNSSQQAKYQREDLYHADFDDPYADEQGDDLGAGFQKKNKSSDQSKQPLFKKGHSKRDSEGSAYF</sequence>
<dbReference type="PANTHER" id="PTHR31310:SF11">
    <property type="entry name" value="INOSITOL PHOSPHORYLCERAMIDE SYNTHASE CATALYTIC SUBUNIT AUR1"/>
    <property type="match status" value="1"/>
</dbReference>
<feature type="compositionally biased region" description="Acidic residues" evidence="5">
    <location>
        <begin position="409"/>
        <end position="418"/>
    </location>
</feature>
<evidence type="ECO:0000256" key="6">
    <source>
        <dbReference type="SAM" id="Phobius"/>
    </source>
</evidence>
<keyword evidence="2 6" id="KW-0812">Transmembrane</keyword>
<dbReference type="InterPro" id="IPR000326">
    <property type="entry name" value="PAP2/HPO"/>
</dbReference>
<feature type="transmembrane region" description="Helical" evidence="6">
    <location>
        <begin position="66"/>
        <end position="86"/>
    </location>
</feature>
<feature type="compositionally biased region" description="Acidic residues" evidence="5">
    <location>
        <begin position="456"/>
        <end position="466"/>
    </location>
</feature>
<feature type="compositionally biased region" description="Basic and acidic residues" evidence="5">
    <location>
        <begin position="524"/>
        <end position="533"/>
    </location>
</feature>
<feature type="region of interest" description="Disordered" evidence="5">
    <location>
        <begin position="393"/>
        <end position="426"/>
    </location>
</feature>
<evidence type="ECO:0000256" key="1">
    <source>
        <dbReference type="ARBA" id="ARBA00004141"/>
    </source>
</evidence>
<evidence type="ECO:0000256" key="2">
    <source>
        <dbReference type="ARBA" id="ARBA00022692"/>
    </source>
</evidence>
<evidence type="ECO:0000259" key="7">
    <source>
        <dbReference type="SMART" id="SM00014"/>
    </source>
</evidence>